<dbReference type="EMBL" id="LN890655">
    <property type="protein sequence ID" value="CUS02265.2"/>
    <property type="molecule type" value="Genomic_DNA"/>
</dbReference>
<dbReference type="KEGG" id="pbf:CFX0092_A0384"/>
<dbReference type="InterPro" id="IPR025543">
    <property type="entry name" value="Dodecin-like"/>
</dbReference>
<dbReference type="PANTHER" id="PTHR39324">
    <property type="entry name" value="CALCIUM DODECIN"/>
    <property type="match status" value="1"/>
</dbReference>
<reference evidence="1" key="1">
    <citation type="submission" date="2016-01" db="EMBL/GenBank/DDBJ databases">
        <authorList>
            <person name="Mcilroy J.S."/>
            <person name="Karst M S."/>
            <person name="Albertsen M."/>
        </authorList>
    </citation>
    <scope>NUCLEOTIDE SEQUENCE</scope>
    <source>
        <strain evidence="1">Cfx-K</strain>
    </source>
</reference>
<protein>
    <recommendedName>
        <fullName evidence="3">Transporter</fullName>
    </recommendedName>
</protein>
<dbReference type="InterPro" id="IPR009923">
    <property type="entry name" value="Dodecin"/>
</dbReference>
<dbReference type="Gene3D" id="3.30.1660.10">
    <property type="entry name" value="Flavin-binding protein dodecin"/>
    <property type="match status" value="1"/>
</dbReference>
<dbReference type="InterPro" id="IPR036694">
    <property type="entry name" value="Dodecin-like_sf"/>
</dbReference>
<dbReference type="Pfam" id="PF07311">
    <property type="entry name" value="Dodecin"/>
    <property type="match status" value="1"/>
</dbReference>
<dbReference type="Proteomes" id="UP000215027">
    <property type="component" value="Chromosome I"/>
</dbReference>
<name>A0A160T1A7_9CHLR</name>
<evidence type="ECO:0000313" key="1">
    <source>
        <dbReference type="EMBL" id="CUS02265.2"/>
    </source>
</evidence>
<organism evidence="1 2">
    <name type="scientific">Candidatus Promineifilum breve</name>
    <dbReference type="NCBI Taxonomy" id="1806508"/>
    <lineage>
        <taxon>Bacteria</taxon>
        <taxon>Bacillati</taxon>
        <taxon>Chloroflexota</taxon>
        <taxon>Ardenticatenia</taxon>
        <taxon>Candidatus Promineifilales</taxon>
        <taxon>Candidatus Promineifilaceae</taxon>
        <taxon>Candidatus Promineifilum</taxon>
    </lineage>
</organism>
<dbReference type="RefSeq" id="WP_095041901.1">
    <property type="nucleotide sequence ID" value="NZ_LN890655.1"/>
</dbReference>
<dbReference type="PANTHER" id="PTHR39324:SF1">
    <property type="entry name" value="CALCIUM DODECIN"/>
    <property type="match status" value="1"/>
</dbReference>
<dbReference type="AlphaFoldDB" id="A0A160T1A7"/>
<gene>
    <name evidence="1" type="ORF">CFX0092_A0384</name>
</gene>
<keyword evidence="2" id="KW-1185">Reference proteome</keyword>
<sequence>MSVYKMIEVIGTSPTSWEEAARVAIETAGESLRDLRVAEITKLDVRLDDGEIVEYRARVMISFKFEASEE</sequence>
<dbReference type="OrthoDB" id="1707990at2"/>
<evidence type="ECO:0000313" key="2">
    <source>
        <dbReference type="Proteomes" id="UP000215027"/>
    </source>
</evidence>
<evidence type="ECO:0008006" key="3">
    <source>
        <dbReference type="Google" id="ProtNLM"/>
    </source>
</evidence>
<proteinExistence type="predicted"/>
<accession>A0A160T1A7</accession>
<dbReference type="SUPFAM" id="SSF89807">
    <property type="entry name" value="Dodecin-like"/>
    <property type="match status" value="1"/>
</dbReference>